<feature type="transmembrane region" description="Helical" evidence="2">
    <location>
        <begin position="129"/>
        <end position="147"/>
    </location>
</feature>
<keyword evidence="2" id="KW-0812">Transmembrane</keyword>
<evidence type="ECO:0000256" key="1">
    <source>
        <dbReference type="SAM" id="MobiDB-lite"/>
    </source>
</evidence>
<dbReference type="AlphaFoldDB" id="A0A165KXP5"/>
<keyword evidence="2" id="KW-1133">Transmembrane helix</keyword>
<evidence type="ECO:0000313" key="4">
    <source>
        <dbReference type="Proteomes" id="UP000076727"/>
    </source>
</evidence>
<feature type="region of interest" description="Disordered" evidence="1">
    <location>
        <begin position="57"/>
        <end position="77"/>
    </location>
</feature>
<protein>
    <submittedName>
        <fullName evidence="3">Uncharacterized protein</fullName>
    </submittedName>
</protein>
<feature type="region of interest" description="Disordered" evidence="1">
    <location>
        <begin position="99"/>
        <end position="122"/>
    </location>
</feature>
<reference evidence="3 4" key="1">
    <citation type="journal article" date="2016" name="Mol. Biol. Evol.">
        <title>Comparative Genomics of Early-Diverging Mushroom-Forming Fungi Provides Insights into the Origins of Lignocellulose Decay Capabilities.</title>
        <authorList>
            <person name="Nagy L.G."/>
            <person name="Riley R."/>
            <person name="Tritt A."/>
            <person name="Adam C."/>
            <person name="Daum C."/>
            <person name="Floudas D."/>
            <person name="Sun H."/>
            <person name="Yadav J.S."/>
            <person name="Pangilinan J."/>
            <person name="Larsson K.H."/>
            <person name="Matsuura K."/>
            <person name="Barry K."/>
            <person name="Labutti K."/>
            <person name="Kuo R."/>
            <person name="Ohm R.A."/>
            <person name="Bhattacharya S.S."/>
            <person name="Shirouzu T."/>
            <person name="Yoshinaga Y."/>
            <person name="Martin F.M."/>
            <person name="Grigoriev I.V."/>
            <person name="Hibbett D.S."/>
        </authorList>
    </citation>
    <scope>NUCLEOTIDE SEQUENCE [LARGE SCALE GENOMIC DNA]</scope>
    <source>
        <strain evidence="3 4">L-15889</strain>
    </source>
</reference>
<gene>
    <name evidence="3" type="ORF">DAEQUDRAFT_770358</name>
</gene>
<organism evidence="3 4">
    <name type="scientific">Daedalea quercina L-15889</name>
    <dbReference type="NCBI Taxonomy" id="1314783"/>
    <lineage>
        <taxon>Eukaryota</taxon>
        <taxon>Fungi</taxon>
        <taxon>Dikarya</taxon>
        <taxon>Basidiomycota</taxon>
        <taxon>Agaricomycotina</taxon>
        <taxon>Agaricomycetes</taxon>
        <taxon>Polyporales</taxon>
        <taxon>Fomitopsis</taxon>
    </lineage>
</organism>
<feature type="compositionally biased region" description="Basic residues" evidence="1">
    <location>
        <begin position="103"/>
        <end position="116"/>
    </location>
</feature>
<accession>A0A165KXP5</accession>
<evidence type="ECO:0000256" key="2">
    <source>
        <dbReference type="SAM" id="Phobius"/>
    </source>
</evidence>
<dbReference type="OrthoDB" id="2810711at2759"/>
<proteinExistence type="predicted"/>
<keyword evidence="2" id="KW-0472">Membrane</keyword>
<dbReference type="Proteomes" id="UP000076727">
    <property type="component" value="Unassembled WGS sequence"/>
</dbReference>
<name>A0A165KXP5_9APHY</name>
<evidence type="ECO:0000313" key="3">
    <source>
        <dbReference type="EMBL" id="KZT63725.1"/>
    </source>
</evidence>
<keyword evidence="4" id="KW-1185">Reference proteome</keyword>
<dbReference type="EMBL" id="KV429161">
    <property type="protein sequence ID" value="KZT63725.1"/>
    <property type="molecule type" value="Genomic_DNA"/>
</dbReference>
<sequence length="148" mass="16193">MLEASLDKLDLASDVLKGKRFALVQGVAPRVTMATIKLEELKVETIQNKTLAEESLRWSGMGQSASKMSQVKQKPNGPCGHCGGKHGEENCWKKYPHLMPNNLKKKKGGNKGKGKKSSGSSGSGNGIQFLLHLLVLCLCLRLLLVYFR</sequence>
<feature type="compositionally biased region" description="Polar residues" evidence="1">
    <location>
        <begin position="61"/>
        <end position="73"/>
    </location>
</feature>